<dbReference type="SMART" id="SM00494">
    <property type="entry name" value="ChtBD2"/>
    <property type="match status" value="1"/>
</dbReference>
<accession>A0A7R9FWM2</accession>
<dbReference type="PANTHER" id="PTHR22933">
    <property type="entry name" value="FI18007P1-RELATED"/>
    <property type="match status" value="1"/>
</dbReference>
<name>A0A7R9FWM2_TIMSH</name>
<dbReference type="InterPro" id="IPR002557">
    <property type="entry name" value="Chitin-bd_dom"/>
</dbReference>
<reference evidence="2" key="1">
    <citation type="submission" date="2020-11" db="EMBL/GenBank/DDBJ databases">
        <authorList>
            <person name="Tran Van P."/>
        </authorList>
    </citation>
    <scope>NUCLEOTIDE SEQUENCE</scope>
</reference>
<protein>
    <recommendedName>
        <fullName evidence="1">Chitin-binding type-2 domain-containing protein</fullName>
    </recommendedName>
</protein>
<dbReference type="Pfam" id="PF01607">
    <property type="entry name" value="CBM_14"/>
    <property type="match status" value="1"/>
</dbReference>
<sequence>MRNHPHKQFLDLSSARLLKRACRPHIVIAVIRITPLAYTTHAGDDPVTSAQEGEYPTYHEVPQGLTFTCSQRQAGYYADPEAGCQKYSFLCPNGTLFNQAVRVCDWWFNVDCKTSADLYINNNDLYKDKDGNPI</sequence>
<dbReference type="GO" id="GO:0008061">
    <property type="term" value="F:chitin binding"/>
    <property type="evidence" value="ECO:0007669"/>
    <property type="project" value="InterPro"/>
</dbReference>
<dbReference type="EMBL" id="OC000410">
    <property type="protein sequence ID" value="CAD7257182.1"/>
    <property type="molecule type" value="Genomic_DNA"/>
</dbReference>
<feature type="domain" description="Chitin-binding type-2" evidence="1">
    <location>
        <begin position="67"/>
        <end position="114"/>
    </location>
</feature>
<dbReference type="InterPro" id="IPR052976">
    <property type="entry name" value="Scoloptoxin-like"/>
</dbReference>
<dbReference type="InterPro" id="IPR036508">
    <property type="entry name" value="Chitin-bd_dom_sf"/>
</dbReference>
<dbReference type="SUPFAM" id="SSF57625">
    <property type="entry name" value="Invertebrate chitin-binding proteins"/>
    <property type="match status" value="1"/>
</dbReference>
<proteinExistence type="predicted"/>
<dbReference type="AlphaFoldDB" id="A0A7R9FWM2"/>
<gene>
    <name evidence="2" type="ORF">TSIB3V08_LOCUS1457</name>
</gene>
<organism evidence="2">
    <name type="scientific">Timema shepardi</name>
    <name type="common">Walking stick</name>
    <dbReference type="NCBI Taxonomy" id="629360"/>
    <lineage>
        <taxon>Eukaryota</taxon>
        <taxon>Metazoa</taxon>
        <taxon>Ecdysozoa</taxon>
        <taxon>Arthropoda</taxon>
        <taxon>Hexapoda</taxon>
        <taxon>Insecta</taxon>
        <taxon>Pterygota</taxon>
        <taxon>Neoptera</taxon>
        <taxon>Polyneoptera</taxon>
        <taxon>Phasmatodea</taxon>
        <taxon>Timematodea</taxon>
        <taxon>Timematoidea</taxon>
        <taxon>Timematidae</taxon>
        <taxon>Timema</taxon>
    </lineage>
</organism>
<dbReference type="Gene3D" id="2.170.140.10">
    <property type="entry name" value="Chitin binding domain"/>
    <property type="match status" value="1"/>
</dbReference>
<evidence type="ECO:0000313" key="2">
    <source>
        <dbReference type="EMBL" id="CAD7257182.1"/>
    </source>
</evidence>
<dbReference type="GO" id="GO:0005576">
    <property type="term" value="C:extracellular region"/>
    <property type="evidence" value="ECO:0007669"/>
    <property type="project" value="InterPro"/>
</dbReference>
<dbReference type="PANTHER" id="PTHR22933:SF42">
    <property type="entry name" value="FI18455P1-RELATED"/>
    <property type="match status" value="1"/>
</dbReference>
<evidence type="ECO:0000259" key="1">
    <source>
        <dbReference type="SMART" id="SM00494"/>
    </source>
</evidence>